<evidence type="ECO:0000313" key="2">
    <source>
        <dbReference type="EMBL" id="KLU85098.1"/>
    </source>
</evidence>
<feature type="signal peptide" evidence="1">
    <location>
        <begin position="1"/>
        <end position="22"/>
    </location>
</feature>
<reference evidence="2" key="3">
    <citation type="submission" date="2011-03" db="EMBL/GenBank/DDBJ databases">
        <title>Annotation of Magnaporthe poae ATCC 64411.</title>
        <authorList>
            <person name="Ma L.-J."/>
            <person name="Dead R."/>
            <person name="Young S.K."/>
            <person name="Zeng Q."/>
            <person name="Gargeya S."/>
            <person name="Fitzgerald M."/>
            <person name="Haas B."/>
            <person name="Abouelleil A."/>
            <person name="Alvarado L."/>
            <person name="Arachchi H.M."/>
            <person name="Berlin A."/>
            <person name="Brown A."/>
            <person name="Chapman S.B."/>
            <person name="Chen Z."/>
            <person name="Dunbar C."/>
            <person name="Freedman E."/>
            <person name="Gearin G."/>
            <person name="Gellesch M."/>
            <person name="Goldberg J."/>
            <person name="Griggs A."/>
            <person name="Gujja S."/>
            <person name="Heiman D."/>
            <person name="Howarth C."/>
            <person name="Larson L."/>
            <person name="Lui A."/>
            <person name="MacDonald P.J.P."/>
            <person name="Mehta T."/>
            <person name="Montmayeur A."/>
            <person name="Murphy C."/>
            <person name="Neiman D."/>
            <person name="Pearson M."/>
            <person name="Priest M."/>
            <person name="Roberts A."/>
            <person name="Saif S."/>
            <person name="Shea T."/>
            <person name="Shenoy N."/>
            <person name="Sisk P."/>
            <person name="Stolte C."/>
            <person name="Sykes S."/>
            <person name="Yandava C."/>
            <person name="Wortman J."/>
            <person name="Nusbaum C."/>
            <person name="Birren B."/>
        </authorList>
    </citation>
    <scope>NUCLEOTIDE SEQUENCE</scope>
    <source>
        <strain evidence="2">ATCC 64411</strain>
    </source>
</reference>
<dbReference type="NCBIfam" id="TIGR04312">
    <property type="entry name" value="choice_anch_B"/>
    <property type="match status" value="1"/>
</dbReference>
<dbReference type="OrthoDB" id="2099887at2759"/>
<dbReference type="OMA" id="WQEYIFL"/>
<dbReference type="InterPro" id="IPR013211">
    <property type="entry name" value="LVIVD"/>
</dbReference>
<reference evidence="4" key="1">
    <citation type="submission" date="2010-05" db="EMBL/GenBank/DDBJ databases">
        <title>The genome sequence of Magnaporthe poae strain ATCC 64411.</title>
        <authorList>
            <person name="Ma L.-J."/>
            <person name="Dead R."/>
            <person name="Young S."/>
            <person name="Zeng Q."/>
            <person name="Koehrsen M."/>
            <person name="Alvarado L."/>
            <person name="Berlin A."/>
            <person name="Chapman S.B."/>
            <person name="Chen Z."/>
            <person name="Freedman E."/>
            <person name="Gellesch M."/>
            <person name="Goldberg J."/>
            <person name="Griggs A."/>
            <person name="Gujja S."/>
            <person name="Heilman E.R."/>
            <person name="Heiman D."/>
            <person name="Hepburn T."/>
            <person name="Howarth C."/>
            <person name="Jen D."/>
            <person name="Larson L."/>
            <person name="Mehta T."/>
            <person name="Neiman D."/>
            <person name="Pearson M."/>
            <person name="Roberts A."/>
            <person name="Saif S."/>
            <person name="Shea T."/>
            <person name="Shenoy N."/>
            <person name="Sisk P."/>
            <person name="Stolte C."/>
            <person name="Sykes S."/>
            <person name="Walk T."/>
            <person name="White J."/>
            <person name="Yandava C."/>
            <person name="Haas B."/>
            <person name="Nusbaum C."/>
            <person name="Birren B."/>
        </authorList>
    </citation>
    <scope>NUCLEOTIDE SEQUENCE [LARGE SCALE GENOMIC DNA]</scope>
    <source>
        <strain evidence="4">ATCC 64411 / 73-15</strain>
    </source>
</reference>
<protein>
    <recommendedName>
        <fullName evidence="5">Regulatory P domain-containing protein</fullName>
    </recommendedName>
</protein>
<name>A0A0C4DVW7_MAGP6</name>
<accession>A0A0C4DVW7</accession>
<dbReference type="STRING" id="644358.A0A0C4DVW7"/>
<evidence type="ECO:0000313" key="4">
    <source>
        <dbReference type="Proteomes" id="UP000011715"/>
    </source>
</evidence>
<keyword evidence="1" id="KW-0732">Signal</keyword>
<evidence type="ECO:0008006" key="5">
    <source>
        <dbReference type="Google" id="ProtNLM"/>
    </source>
</evidence>
<evidence type="ECO:0000313" key="3">
    <source>
        <dbReference type="EnsemblFungi" id="MAPG_04130T0"/>
    </source>
</evidence>
<dbReference type="PANTHER" id="PTHR38787:SF3">
    <property type="entry name" value="REGULATORY P DOMAIN-CONTAINING PROTEIN"/>
    <property type="match status" value="1"/>
</dbReference>
<reference evidence="2" key="2">
    <citation type="submission" date="2010-05" db="EMBL/GenBank/DDBJ databases">
        <title>The Genome Sequence of Magnaporthe poae strain ATCC 64411.</title>
        <authorList>
            <consortium name="The Broad Institute Genome Sequencing Platform"/>
            <consortium name="Broad Institute Genome Sequencing Center for Infectious Disease"/>
            <person name="Ma L.-J."/>
            <person name="Dead R."/>
            <person name="Young S."/>
            <person name="Zeng Q."/>
            <person name="Koehrsen M."/>
            <person name="Alvarado L."/>
            <person name="Berlin A."/>
            <person name="Chapman S.B."/>
            <person name="Chen Z."/>
            <person name="Freedman E."/>
            <person name="Gellesch M."/>
            <person name="Goldberg J."/>
            <person name="Griggs A."/>
            <person name="Gujja S."/>
            <person name="Heilman E.R."/>
            <person name="Heiman D."/>
            <person name="Hepburn T."/>
            <person name="Howarth C."/>
            <person name="Jen D."/>
            <person name="Larson L."/>
            <person name="Mehta T."/>
            <person name="Neiman D."/>
            <person name="Pearson M."/>
            <person name="Roberts A."/>
            <person name="Saif S."/>
            <person name="Shea T."/>
            <person name="Shenoy N."/>
            <person name="Sisk P."/>
            <person name="Stolte C."/>
            <person name="Sykes S."/>
            <person name="Walk T."/>
            <person name="White J."/>
            <person name="Yandava C."/>
            <person name="Haas B."/>
            <person name="Nusbaum C."/>
            <person name="Birren B."/>
        </authorList>
    </citation>
    <scope>NUCLEOTIDE SEQUENCE</scope>
    <source>
        <strain evidence="2">ATCC 64411</strain>
    </source>
</reference>
<proteinExistence type="predicted"/>
<feature type="chain" id="PRO_5009385358" description="Regulatory P domain-containing protein" evidence="1">
    <location>
        <begin position="23"/>
        <end position="682"/>
    </location>
</feature>
<dbReference type="EMBL" id="GL876968">
    <property type="protein sequence ID" value="KLU85098.1"/>
    <property type="molecule type" value="Genomic_DNA"/>
</dbReference>
<sequence>MVRATTVTALWSALAGLGGAAGAGSKEEYASGAVHERIMGIKMACFLWTASPTALRFRVHTLLTRLQLQAQWAKEAAAGQMDSARYPELGFTRCIDGFAAAIPGDANNTFRCRNIDLYHFLSHADLGSKHAGQGSSSWGWTAQNGREFVAIGQYDGTAFAEISKEGKLIYLGRLPQYDSIGSNWREIRVLRDHAVIGSEAIKHGVQIFDMKKLLDLDPANPTTFTQADLTGHWDGLPVGRTHNIVVNQELNYAIACGSVGGNETVRVRGDLPCRGGLIFLDMSDPSNPTSPGCAAGDGYVHDAQCLVYRGPDLRYQGRDICYGYNEDTLTIYDVTNKVGNVTNIISITTFPGAEYVHQGAVNDVNNQEYLFLDDEFDERDAKVGPMTKGLPTTHIFDIRDLENPHYSGKYVGKTRSIDHNQYVFGGYLYQSNYGNGLNVLDVRSVTSDPSGAGICEAGFFDVYPEDDENEGGGTVAFLGSWSSYAGFKSGFILVHTIERGTFVVKMSSKECEKGAAVCEPNACLTSLRASSVEGRLEESIKFCDRFLRRKVTDEGAVPEWAILAGLRAVANTRWPCAWNSSASADPMPPALHPVMRTTLRFAAAMVLETARNSAKESWRRGRRGCLKQEDRAVVKPVYSPRALEPCLNVTPKSICLPIPGFVHLPGPIKPTQAQGVVAETKH</sequence>
<dbReference type="AlphaFoldDB" id="A0A0C4DVW7"/>
<dbReference type="VEuPathDB" id="FungiDB:MAPG_04130"/>
<organism evidence="3 4">
    <name type="scientific">Magnaporthiopsis poae (strain ATCC 64411 / 73-15)</name>
    <name type="common">Kentucky bluegrass fungus</name>
    <name type="synonym">Magnaporthe poae</name>
    <dbReference type="NCBI Taxonomy" id="644358"/>
    <lineage>
        <taxon>Eukaryota</taxon>
        <taxon>Fungi</taxon>
        <taxon>Dikarya</taxon>
        <taxon>Ascomycota</taxon>
        <taxon>Pezizomycotina</taxon>
        <taxon>Sordariomycetes</taxon>
        <taxon>Sordariomycetidae</taxon>
        <taxon>Magnaporthales</taxon>
        <taxon>Magnaporthaceae</taxon>
        <taxon>Magnaporthiopsis</taxon>
    </lineage>
</organism>
<dbReference type="InterPro" id="IPR027589">
    <property type="entry name" value="Choice_anch_B"/>
</dbReference>
<gene>
    <name evidence="2" type="ORF">MAPG_04130</name>
</gene>
<reference evidence="3" key="4">
    <citation type="journal article" date="2015" name="G3 (Bethesda)">
        <title>Genome sequences of three phytopathogenic species of the Magnaporthaceae family of fungi.</title>
        <authorList>
            <person name="Okagaki L.H."/>
            <person name="Nunes C.C."/>
            <person name="Sailsbery J."/>
            <person name="Clay B."/>
            <person name="Brown D."/>
            <person name="John T."/>
            <person name="Oh Y."/>
            <person name="Young N."/>
            <person name="Fitzgerald M."/>
            <person name="Haas B.J."/>
            <person name="Zeng Q."/>
            <person name="Young S."/>
            <person name="Adiconis X."/>
            <person name="Fan L."/>
            <person name="Levin J.Z."/>
            <person name="Mitchell T.K."/>
            <person name="Okubara P.A."/>
            <person name="Farman M.L."/>
            <person name="Kohn L.M."/>
            <person name="Birren B."/>
            <person name="Ma L.-J."/>
            <person name="Dean R.A."/>
        </authorList>
    </citation>
    <scope>NUCLEOTIDE SEQUENCE</scope>
    <source>
        <strain evidence="3">ATCC 64411 / 73-15</strain>
    </source>
</reference>
<dbReference type="EnsemblFungi" id="MAPG_04130T0">
    <property type="protein sequence ID" value="MAPG_04130T0"/>
    <property type="gene ID" value="MAPG_04130"/>
</dbReference>
<reference evidence="3" key="5">
    <citation type="submission" date="2015-06" db="UniProtKB">
        <authorList>
            <consortium name="EnsemblFungi"/>
        </authorList>
    </citation>
    <scope>IDENTIFICATION</scope>
    <source>
        <strain evidence="3">ATCC 64411</strain>
    </source>
</reference>
<dbReference type="EMBL" id="ADBL01000976">
    <property type="status" value="NOT_ANNOTATED_CDS"/>
    <property type="molecule type" value="Genomic_DNA"/>
</dbReference>
<dbReference type="PANTHER" id="PTHR38787">
    <property type="entry name" value="REGULATORY P DOMAIN-CONTAINING PROTEIN"/>
    <property type="match status" value="1"/>
</dbReference>
<dbReference type="GO" id="GO:0005576">
    <property type="term" value="C:extracellular region"/>
    <property type="evidence" value="ECO:0007669"/>
    <property type="project" value="TreeGrafter"/>
</dbReference>
<dbReference type="Pfam" id="PF08309">
    <property type="entry name" value="LVIVD"/>
    <property type="match status" value="2"/>
</dbReference>
<keyword evidence="4" id="KW-1185">Reference proteome</keyword>
<evidence type="ECO:0000256" key="1">
    <source>
        <dbReference type="SAM" id="SignalP"/>
    </source>
</evidence>
<dbReference type="eggNOG" id="ENOG502SIFJ">
    <property type="taxonomic scope" value="Eukaryota"/>
</dbReference>
<dbReference type="EMBL" id="ADBL01000977">
    <property type="status" value="NOT_ANNOTATED_CDS"/>
    <property type="molecule type" value="Genomic_DNA"/>
</dbReference>
<dbReference type="Proteomes" id="UP000011715">
    <property type="component" value="Unassembled WGS sequence"/>
</dbReference>